<dbReference type="GO" id="GO:0005769">
    <property type="term" value="C:early endosome"/>
    <property type="evidence" value="ECO:0007669"/>
    <property type="project" value="UniProtKB-SubCell"/>
</dbReference>
<evidence type="ECO:0000313" key="11">
    <source>
        <dbReference type="Proteomes" id="UP000694397"/>
    </source>
</evidence>
<dbReference type="PROSITE" id="PS50195">
    <property type="entry name" value="PX"/>
    <property type="match status" value="1"/>
</dbReference>
<dbReference type="InterPro" id="IPR001478">
    <property type="entry name" value="PDZ"/>
</dbReference>
<dbReference type="GO" id="GO:0032266">
    <property type="term" value="F:phosphatidylinositol-3-phosphate binding"/>
    <property type="evidence" value="ECO:0007669"/>
    <property type="project" value="InterPro"/>
</dbReference>
<dbReference type="InterPro" id="IPR036871">
    <property type="entry name" value="PX_dom_sf"/>
</dbReference>
<dbReference type="Gene3D" id="3.10.20.90">
    <property type="entry name" value="Phosphatidylinositol 3-kinase Catalytic Subunit, Chain A, domain 1"/>
    <property type="match status" value="1"/>
</dbReference>
<dbReference type="SMART" id="SM00312">
    <property type="entry name" value="PX"/>
    <property type="match status" value="1"/>
</dbReference>
<dbReference type="PANTHER" id="PTHR12431:SF17">
    <property type="entry name" value="SORTING NEXIN 27B"/>
    <property type="match status" value="1"/>
</dbReference>
<dbReference type="SUPFAM" id="SSF50156">
    <property type="entry name" value="PDZ domain-like"/>
    <property type="match status" value="1"/>
</dbReference>
<comment type="subcellular location">
    <subcellularLocation>
        <location evidence="2">Early endosome</location>
    </subcellularLocation>
    <subcellularLocation>
        <location evidence="1">Endomembrane system</location>
        <topology evidence="1">Peripheral membrane protein</topology>
    </subcellularLocation>
</comment>
<dbReference type="FunFam" id="3.10.20.90:FF:000075">
    <property type="entry name" value="sorting nexin-27 isoform X2"/>
    <property type="match status" value="1"/>
</dbReference>
<feature type="domain" description="PX" evidence="8">
    <location>
        <begin position="166"/>
        <end position="274"/>
    </location>
</feature>
<evidence type="ECO:0000256" key="6">
    <source>
        <dbReference type="SAM" id="MobiDB-lite"/>
    </source>
</evidence>
<sequence>MADIVEGDEIRSTAPSVLHPSSRNGSSGGSAIRTGGQTATMVTSGPRLVRIVKSDSGYGFNVRGQVSEGGQLRSINGELYAPLQHVSAVLPGGAADRAGISKGDRILEVNGVNVEGATHKQVVDLIRAGERELVLAVLSVPQPEADSLDPGDDGSAQSCYDYSDKQAVPISVPTYKHVEQNGEKFVVYNVYMAGRQLCSKRYREFAILHQNLKREFANFTFPKLPGKWPFSLSEQQLDARRRGLEEYLEKVCSVRVIGESDIMQEFLSESDENYNGVSDVELRIALPDKTTVTVRVRKNCTTDQVYQAVVMKVGMDNITASYFALFEVINHSFVRKLAPNEFPHKLYVQNYTSAVPGTCLTLRKWLFTTEEEILLNDNELAINYCFHQYLSMLRTCEGYNEITFPHCSCDSRRKGHVVAAISICHFKLHACTEDGTLENQVIAFEWSEMQRWDTDEEGMAFCFEYARGEKKPRWVKIFTPYFNYMHECFERVFCELKWRKEVSLFALLSFVFQY</sequence>
<dbReference type="FunFam" id="2.30.42.10:FF:000061">
    <property type="entry name" value="sorting nexin-27 isoform X2"/>
    <property type="match status" value="1"/>
</dbReference>
<reference evidence="10" key="3">
    <citation type="submission" date="2025-09" db="UniProtKB">
        <authorList>
            <consortium name="Ensembl"/>
        </authorList>
    </citation>
    <scope>IDENTIFICATION</scope>
</reference>
<reference evidence="10 11" key="1">
    <citation type="submission" date="2019-04" db="EMBL/GenBank/DDBJ databases">
        <authorList>
            <consortium name="Wellcome Sanger Institute Data Sharing"/>
        </authorList>
    </citation>
    <scope>NUCLEOTIDE SEQUENCE [LARGE SCALE GENOMIC DNA]</scope>
</reference>
<dbReference type="GO" id="GO:0006886">
    <property type="term" value="P:intracellular protein transport"/>
    <property type="evidence" value="ECO:0007669"/>
    <property type="project" value="TreeGrafter"/>
</dbReference>
<dbReference type="Pfam" id="PF00787">
    <property type="entry name" value="PX"/>
    <property type="match status" value="1"/>
</dbReference>
<protein>
    <submittedName>
        <fullName evidence="10">Sorting nexin 27b</fullName>
    </submittedName>
</protein>
<evidence type="ECO:0000256" key="5">
    <source>
        <dbReference type="ARBA" id="ARBA00023136"/>
    </source>
</evidence>
<dbReference type="PROSITE" id="PS50106">
    <property type="entry name" value="PDZ"/>
    <property type="match status" value="1"/>
</dbReference>
<dbReference type="SMART" id="SM00228">
    <property type="entry name" value="PDZ"/>
    <property type="match status" value="1"/>
</dbReference>
<dbReference type="SUPFAM" id="SSF64268">
    <property type="entry name" value="PX domain"/>
    <property type="match status" value="1"/>
</dbReference>
<dbReference type="Ensembl" id="ENSSFOT00015056272.1">
    <property type="protein sequence ID" value="ENSSFOP00015077466.1"/>
    <property type="gene ID" value="ENSSFOG00015021679.2"/>
</dbReference>
<feature type="region of interest" description="Disordered" evidence="6">
    <location>
        <begin position="1"/>
        <end position="39"/>
    </location>
</feature>
<dbReference type="Gene3D" id="3.30.1520.10">
    <property type="entry name" value="Phox-like domain"/>
    <property type="match status" value="1"/>
</dbReference>
<dbReference type="InterPro" id="IPR001683">
    <property type="entry name" value="PX_dom"/>
</dbReference>
<dbReference type="InterPro" id="IPR037827">
    <property type="entry name" value="SNX27_FERM-like_dom"/>
</dbReference>
<dbReference type="PANTHER" id="PTHR12431">
    <property type="entry name" value="SORTING NEXIN 17 AND 27"/>
    <property type="match status" value="1"/>
</dbReference>
<dbReference type="Pfam" id="PF00788">
    <property type="entry name" value="RA"/>
    <property type="match status" value="1"/>
</dbReference>
<dbReference type="FunFam" id="3.30.1520.10:FF:000003">
    <property type="entry name" value="sorting nexin-27 isoform X2"/>
    <property type="match status" value="1"/>
</dbReference>
<dbReference type="GO" id="GO:0007165">
    <property type="term" value="P:signal transduction"/>
    <property type="evidence" value="ECO:0007669"/>
    <property type="project" value="InterPro"/>
</dbReference>
<feature type="domain" description="PDZ" evidence="7">
    <location>
        <begin position="48"/>
        <end position="141"/>
    </location>
</feature>
<evidence type="ECO:0000256" key="3">
    <source>
        <dbReference type="ARBA" id="ARBA00022753"/>
    </source>
</evidence>
<dbReference type="AlphaFoldDB" id="A0A8C9WKZ0"/>
<feature type="domain" description="Ras-associating" evidence="9">
    <location>
        <begin position="278"/>
        <end position="367"/>
    </location>
</feature>
<reference evidence="10" key="2">
    <citation type="submission" date="2025-08" db="UniProtKB">
        <authorList>
            <consortium name="Ensembl"/>
        </authorList>
    </citation>
    <scope>IDENTIFICATION</scope>
</reference>
<dbReference type="Pfam" id="PF00595">
    <property type="entry name" value="PDZ"/>
    <property type="match status" value="1"/>
</dbReference>
<keyword evidence="4" id="KW-0446">Lipid-binding</keyword>
<dbReference type="InterPro" id="IPR036034">
    <property type="entry name" value="PDZ_sf"/>
</dbReference>
<evidence type="ECO:0000256" key="1">
    <source>
        <dbReference type="ARBA" id="ARBA00004184"/>
    </source>
</evidence>
<dbReference type="CDD" id="cd23070">
    <property type="entry name" value="PDZ_SNX27-like"/>
    <property type="match status" value="1"/>
</dbReference>
<dbReference type="InterPro" id="IPR000159">
    <property type="entry name" value="RA_dom"/>
</dbReference>
<dbReference type="GeneTree" id="ENSGT00950000183212"/>
<proteinExistence type="predicted"/>
<dbReference type="CDD" id="cd13338">
    <property type="entry name" value="FERM-like_C_SNX27"/>
    <property type="match status" value="1"/>
</dbReference>
<keyword evidence="3" id="KW-0967">Endosome</keyword>
<accession>A0A8C9WKZ0</accession>
<dbReference type="Proteomes" id="UP000694397">
    <property type="component" value="Chromosome 18"/>
</dbReference>
<keyword evidence="11" id="KW-1185">Reference proteome</keyword>
<dbReference type="CDD" id="cd06886">
    <property type="entry name" value="PX_SNX27"/>
    <property type="match status" value="1"/>
</dbReference>
<evidence type="ECO:0000256" key="4">
    <source>
        <dbReference type="ARBA" id="ARBA00023121"/>
    </source>
</evidence>
<dbReference type="PROSITE" id="PS50200">
    <property type="entry name" value="RA"/>
    <property type="match status" value="1"/>
</dbReference>
<keyword evidence="5" id="KW-0472">Membrane</keyword>
<dbReference type="GO" id="GO:0032456">
    <property type="term" value="P:endocytic recycling"/>
    <property type="evidence" value="ECO:0007669"/>
    <property type="project" value="TreeGrafter"/>
</dbReference>
<feature type="compositionally biased region" description="Polar residues" evidence="6">
    <location>
        <begin position="13"/>
        <end position="25"/>
    </location>
</feature>
<name>A0A8C9WKZ0_SCLFO</name>
<dbReference type="Gene3D" id="2.30.42.10">
    <property type="match status" value="1"/>
</dbReference>
<organism evidence="10 11">
    <name type="scientific">Scleropages formosus</name>
    <name type="common">Asian bonytongue</name>
    <name type="synonym">Osteoglossum formosum</name>
    <dbReference type="NCBI Taxonomy" id="113540"/>
    <lineage>
        <taxon>Eukaryota</taxon>
        <taxon>Metazoa</taxon>
        <taxon>Chordata</taxon>
        <taxon>Craniata</taxon>
        <taxon>Vertebrata</taxon>
        <taxon>Euteleostomi</taxon>
        <taxon>Actinopterygii</taxon>
        <taxon>Neopterygii</taxon>
        <taxon>Teleostei</taxon>
        <taxon>Osteoglossocephala</taxon>
        <taxon>Osteoglossomorpha</taxon>
        <taxon>Osteoglossiformes</taxon>
        <taxon>Osteoglossidae</taxon>
        <taxon>Scleropages</taxon>
    </lineage>
</organism>
<evidence type="ECO:0000256" key="2">
    <source>
        <dbReference type="ARBA" id="ARBA00004412"/>
    </source>
</evidence>
<evidence type="ECO:0000259" key="8">
    <source>
        <dbReference type="PROSITE" id="PS50195"/>
    </source>
</evidence>
<evidence type="ECO:0000313" key="10">
    <source>
        <dbReference type="Ensembl" id="ENSSFOP00015077466.1"/>
    </source>
</evidence>
<evidence type="ECO:0000259" key="9">
    <source>
        <dbReference type="PROSITE" id="PS50200"/>
    </source>
</evidence>
<evidence type="ECO:0000259" key="7">
    <source>
        <dbReference type="PROSITE" id="PS50106"/>
    </source>
</evidence>
<gene>
    <name evidence="10" type="primary">SNX27</name>
    <name evidence="10" type="synonym">snx27b</name>
</gene>
<dbReference type="InterPro" id="IPR037833">
    <property type="entry name" value="SNX27_PX"/>
</dbReference>
<dbReference type="CDD" id="cd01777">
    <property type="entry name" value="FERM_F1_SNX27"/>
    <property type="match status" value="1"/>
</dbReference>
<dbReference type="InterPro" id="IPR037835">
    <property type="entry name" value="SNX27_RA"/>
</dbReference>